<organism evidence="1 2">
    <name type="scientific">Puccinia striiformis f. sp. tritici</name>
    <dbReference type="NCBI Taxonomy" id="168172"/>
    <lineage>
        <taxon>Eukaryota</taxon>
        <taxon>Fungi</taxon>
        <taxon>Dikarya</taxon>
        <taxon>Basidiomycota</taxon>
        <taxon>Pucciniomycotina</taxon>
        <taxon>Pucciniomycetes</taxon>
        <taxon>Pucciniales</taxon>
        <taxon>Pucciniaceae</taxon>
        <taxon>Puccinia</taxon>
    </lineage>
</organism>
<comment type="caution">
    <text evidence="1">The sequence shown here is derived from an EMBL/GenBank/DDBJ whole genome shotgun (WGS) entry which is preliminary data.</text>
</comment>
<evidence type="ECO:0000313" key="1">
    <source>
        <dbReference type="EMBL" id="KAI7959011.1"/>
    </source>
</evidence>
<reference evidence="2" key="1">
    <citation type="journal article" date="2018" name="BMC Genomics">
        <title>Genomic insights into host adaptation between the wheat stripe rust pathogen (Puccinia striiformis f. sp. tritici) and the barley stripe rust pathogen (Puccinia striiformis f. sp. hordei).</title>
        <authorList>
            <person name="Xia C."/>
            <person name="Wang M."/>
            <person name="Yin C."/>
            <person name="Cornejo O.E."/>
            <person name="Hulbert S.H."/>
            <person name="Chen X."/>
        </authorList>
    </citation>
    <scope>NUCLEOTIDE SEQUENCE [LARGE SCALE GENOMIC DNA]</scope>
    <source>
        <strain evidence="2">93-210</strain>
    </source>
</reference>
<protein>
    <submittedName>
        <fullName evidence="1">Uncharacterized protein</fullName>
    </submittedName>
</protein>
<reference evidence="2" key="2">
    <citation type="journal article" date="2018" name="Mol. Plant Microbe Interact.">
        <title>Genome sequence resources for the wheat stripe rust pathogen (Puccinia striiformis f. sp. tritici) and the barley stripe rust pathogen (Puccinia striiformis f. sp. hordei).</title>
        <authorList>
            <person name="Xia C."/>
            <person name="Wang M."/>
            <person name="Yin C."/>
            <person name="Cornejo O.E."/>
            <person name="Hulbert S.H."/>
            <person name="Chen X."/>
        </authorList>
    </citation>
    <scope>NUCLEOTIDE SEQUENCE [LARGE SCALE GENOMIC DNA]</scope>
    <source>
        <strain evidence="2">93-210</strain>
    </source>
</reference>
<name>A0ACC0ESZ7_9BASI</name>
<dbReference type="Proteomes" id="UP001060170">
    <property type="component" value="Chromosome 3"/>
</dbReference>
<sequence>ALGNLPAIDSTEPPSAAASRGVSRPSSVTSHLWLAENPLPPLDPMSEDDNEPNHGPRTSKADAYSACGSLDGFIQPPPPHVAAAYHAIGPEDFQRMYPTNCTAERMPSEEPMPASPMPAATPCQATQVADNPLIESMLALAQLSQADLQLGRQLFNAPKEIRWKLSVIMWLSRRPTPSTVHNAVPTNGLAPFVYSQVIRLKTFPSHLMCVLLQLGPSSTEDTRNSLQKLIRVVQSPPIVTRGTAHPFAASADQNVYCPIMHLYWSYHRPSGGNTYPQVFQQITTRCPAWSPSQGIAHRIESIRVFKFGFNSI</sequence>
<accession>A0ACC0ESZ7</accession>
<proteinExistence type="predicted"/>
<keyword evidence="2" id="KW-1185">Reference proteome</keyword>
<dbReference type="EMBL" id="CM045867">
    <property type="protein sequence ID" value="KAI7959011.1"/>
    <property type="molecule type" value="Genomic_DNA"/>
</dbReference>
<reference evidence="1 2" key="3">
    <citation type="journal article" date="2022" name="Microbiol. Spectr.">
        <title>Folding features and dynamics of 3D genome architecture in plant fungal pathogens.</title>
        <authorList>
            <person name="Xia C."/>
        </authorList>
    </citation>
    <scope>NUCLEOTIDE SEQUENCE [LARGE SCALE GENOMIC DNA]</scope>
    <source>
        <strain evidence="1 2">93-210</strain>
    </source>
</reference>
<evidence type="ECO:0000313" key="2">
    <source>
        <dbReference type="Proteomes" id="UP001060170"/>
    </source>
</evidence>
<feature type="non-terminal residue" evidence="1">
    <location>
        <position position="1"/>
    </location>
</feature>
<gene>
    <name evidence="1" type="ORF">MJO28_002802</name>
</gene>